<comment type="caution">
    <text evidence="1">The sequence shown here is derived from an EMBL/GenBank/DDBJ whole genome shotgun (WGS) entry which is preliminary data.</text>
</comment>
<gene>
    <name evidence="1" type="ORF">MSG28_016223</name>
</gene>
<evidence type="ECO:0000313" key="1">
    <source>
        <dbReference type="EMBL" id="KAI8431807.1"/>
    </source>
</evidence>
<dbReference type="Proteomes" id="UP001064048">
    <property type="component" value="Chromosome 30"/>
</dbReference>
<accession>A0ACC0K6C2</accession>
<dbReference type="EMBL" id="CM046130">
    <property type="protein sequence ID" value="KAI8431807.1"/>
    <property type="molecule type" value="Genomic_DNA"/>
</dbReference>
<name>A0ACC0K6C2_CHOFU</name>
<organism evidence="1 2">
    <name type="scientific">Choristoneura fumiferana</name>
    <name type="common">Spruce budworm moth</name>
    <name type="synonym">Archips fumiferana</name>
    <dbReference type="NCBI Taxonomy" id="7141"/>
    <lineage>
        <taxon>Eukaryota</taxon>
        <taxon>Metazoa</taxon>
        <taxon>Ecdysozoa</taxon>
        <taxon>Arthropoda</taxon>
        <taxon>Hexapoda</taxon>
        <taxon>Insecta</taxon>
        <taxon>Pterygota</taxon>
        <taxon>Neoptera</taxon>
        <taxon>Endopterygota</taxon>
        <taxon>Lepidoptera</taxon>
        <taxon>Glossata</taxon>
        <taxon>Ditrysia</taxon>
        <taxon>Tortricoidea</taxon>
        <taxon>Tortricidae</taxon>
        <taxon>Tortricinae</taxon>
        <taxon>Choristoneura</taxon>
    </lineage>
</organism>
<sequence length="121" mass="14115">MEILWYFLILFKLSNATIKDRDNMLPVLDCSFQYTCVDITPICISFQEDMTNRKPKVLKIEDLCNLQYVQCAENVKAKLLKPKHCGLPNPEYDDSSDYNAFLYADYEIEMAQDRKKKCALA</sequence>
<evidence type="ECO:0000313" key="2">
    <source>
        <dbReference type="Proteomes" id="UP001064048"/>
    </source>
</evidence>
<reference evidence="1 2" key="1">
    <citation type="journal article" date="2022" name="Genome Biol. Evol.">
        <title>The Spruce Budworm Genome: Reconstructing the Evolutionary History of Antifreeze Proteins.</title>
        <authorList>
            <person name="Beliveau C."/>
            <person name="Gagne P."/>
            <person name="Picq S."/>
            <person name="Vernygora O."/>
            <person name="Keeling C.I."/>
            <person name="Pinkney K."/>
            <person name="Doucet D."/>
            <person name="Wen F."/>
            <person name="Johnston J.S."/>
            <person name="Maaroufi H."/>
            <person name="Boyle B."/>
            <person name="Laroche J."/>
            <person name="Dewar K."/>
            <person name="Juretic N."/>
            <person name="Blackburn G."/>
            <person name="Nisole A."/>
            <person name="Brunet B."/>
            <person name="Brandao M."/>
            <person name="Lumley L."/>
            <person name="Duan J."/>
            <person name="Quan G."/>
            <person name="Lucarotti C.J."/>
            <person name="Roe A.D."/>
            <person name="Sperling F.A.H."/>
            <person name="Levesque R.C."/>
            <person name="Cusson M."/>
        </authorList>
    </citation>
    <scope>NUCLEOTIDE SEQUENCE [LARGE SCALE GENOMIC DNA]</scope>
    <source>
        <strain evidence="1">Glfc:IPQL:Cfum</strain>
    </source>
</reference>
<keyword evidence="2" id="KW-1185">Reference proteome</keyword>
<protein>
    <submittedName>
        <fullName evidence="1">Uncharacterized protein</fullName>
    </submittedName>
</protein>
<proteinExistence type="predicted"/>